<evidence type="ECO:0000313" key="4">
    <source>
        <dbReference type="Proteomes" id="UP000540014"/>
    </source>
</evidence>
<reference evidence="2 3" key="1">
    <citation type="submission" date="2018-08" db="EMBL/GenBank/DDBJ databases">
        <title>A genome reference for cultivated species of the human gut microbiota.</title>
        <authorList>
            <person name="Zou Y."/>
            <person name="Xue W."/>
            <person name="Luo G."/>
        </authorList>
    </citation>
    <scope>NUCLEOTIDE SEQUENCE [LARGE SCALE GENOMIC DNA]</scope>
    <source>
        <strain evidence="2 3">TF08-11</strain>
    </source>
</reference>
<evidence type="ECO:0000313" key="3">
    <source>
        <dbReference type="Proteomes" id="UP000260721"/>
    </source>
</evidence>
<evidence type="ECO:0000313" key="2">
    <source>
        <dbReference type="EMBL" id="RGD74771.1"/>
    </source>
</evidence>
<evidence type="ECO:0000313" key="1">
    <source>
        <dbReference type="EMBL" id="NME43976.1"/>
    </source>
</evidence>
<name>A0A3E3DZN6_9FIRM</name>
<proteinExistence type="predicted"/>
<dbReference type="EMBL" id="JABAFR010000006">
    <property type="protein sequence ID" value="NME43976.1"/>
    <property type="molecule type" value="Genomic_DNA"/>
</dbReference>
<dbReference type="AlphaFoldDB" id="A0A3E3DZN6"/>
<dbReference type="Proteomes" id="UP000540014">
    <property type="component" value="Unassembled WGS sequence"/>
</dbReference>
<accession>A0A3E3DZN6</accession>
<reference evidence="1 4" key="2">
    <citation type="submission" date="2020-04" db="EMBL/GenBank/DDBJ databases">
        <authorList>
            <person name="Hitch T.C.A."/>
            <person name="Wylensek D."/>
            <person name="Clavel T."/>
        </authorList>
    </citation>
    <scope>NUCLEOTIDE SEQUENCE [LARGE SCALE GENOMIC DNA]</scope>
    <source>
        <strain evidence="1 4">BSM-383-APC-22F</strain>
    </source>
</reference>
<sequence length="124" mass="14509">MKSINSKSILDCDEIEEEVHNQENNEFIERLLDLPDYECAALFKRTDMNDADSEVTIKSCSLHDCFEMVEYVDAKIGVDIFNDGGFITFIVYGQHYKKNEKFYNVQHAIQIRPFDENKGYGYLF</sequence>
<organism evidence="2 3">
    <name type="scientific">Faecalicoccus pleomorphus</name>
    <dbReference type="NCBI Taxonomy" id="1323"/>
    <lineage>
        <taxon>Bacteria</taxon>
        <taxon>Bacillati</taxon>
        <taxon>Bacillota</taxon>
        <taxon>Erysipelotrichia</taxon>
        <taxon>Erysipelotrichales</taxon>
        <taxon>Erysipelotrichaceae</taxon>
        <taxon>Faecalicoccus</taxon>
    </lineage>
</organism>
<dbReference type="EMBL" id="QUSK01000022">
    <property type="protein sequence ID" value="RGD74771.1"/>
    <property type="molecule type" value="Genomic_DNA"/>
</dbReference>
<dbReference type="Proteomes" id="UP000260721">
    <property type="component" value="Unassembled WGS sequence"/>
</dbReference>
<gene>
    <name evidence="2" type="ORF">DXC78_09700</name>
    <name evidence="1" type="ORF">HF861_03650</name>
</gene>
<comment type="caution">
    <text evidence="2">The sequence shown here is derived from an EMBL/GenBank/DDBJ whole genome shotgun (WGS) entry which is preliminary data.</text>
</comment>
<protein>
    <submittedName>
        <fullName evidence="2">Uncharacterized protein</fullName>
    </submittedName>
</protein>
<dbReference type="RefSeq" id="WP_117446841.1">
    <property type="nucleotide sequence ID" value="NZ_CALCIP010000047.1"/>
</dbReference>